<feature type="transmembrane region" description="Helical" evidence="1">
    <location>
        <begin position="20"/>
        <end position="37"/>
    </location>
</feature>
<dbReference type="Pfam" id="PF02667">
    <property type="entry name" value="SCFA_trans"/>
    <property type="match status" value="1"/>
</dbReference>
<gene>
    <name evidence="2" type="ORF">D1953_11495</name>
</gene>
<dbReference type="PANTHER" id="PTHR41983">
    <property type="entry name" value="SHORT-CHAIN FATTY ACID TRANSPORTER-RELATED"/>
    <property type="match status" value="1"/>
</dbReference>
<feature type="transmembrane region" description="Helical" evidence="1">
    <location>
        <begin position="246"/>
        <end position="264"/>
    </location>
</feature>
<feature type="transmembrane region" description="Helical" evidence="1">
    <location>
        <begin position="97"/>
        <end position="124"/>
    </location>
</feature>
<dbReference type="EMBL" id="QWVS01000018">
    <property type="protein sequence ID" value="RID85429.1"/>
    <property type="molecule type" value="Genomic_DNA"/>
</dbReference>
<keyword evidence="1" id="KW-0472">Membrane</keyword>
<keyword evidence="3" id="KW-1185">Reference proteome</keyword>
<evidence type="ECO:0000313" key="2">
    <source>
        <dbReference type="EMBL" id="RID85429.1"/>
    </source>
</evidence>
<feature type="transmembrane region" description="Helical" evidence="1">
    <location>
        <begin position="345"/>
        <end position="367"/>
    </location>
</feature>
<feature type="transmembrane region" description="Helical" evidence="1">
    <location>
        <begin position="420"/>
        <end position="441"/>
    </location>
</feature>
<protein>
    <submittedName>
        <fullName evidence="2">Short-chain fatty acid transporter</fullName>
    </submittedName>
</protein>
<dbReference type="AlphaFoldDB" id="A0A398B5R8"/>
<feature type="transmembrane region" description="Helical" evidence="1">
    <location>
        <begin position="270"/>
        <end position="291"/>
    </location>
</feature>
<comment type="caution">
    <text evidence="2">The sequence shown here is derived from an EMBL/GenBank/DDBJ whole genome shotgun (WGS) entry which is preliminary data.</text>
</comment>
<reference evidence="2 3" key="1">
    <citation type="submission" date="2018-08" db="EMBL/GenBank/DDBJ databases">
        <title>Bacillus jemisoniae sp. nov., Bacillus chryseoplanitiae sp. nov., Bacillus resnikiae sp. nov., and Bacillus frankliniae sp. nov., isolated from Viking spacecraft and associated surfaces.</title>
        <authorList>
            <person name="Seuylemezian A."/>
            <person name="Vaishampayan P."/>
        </authorList>
    </citation>
    <scope>NUCLEOTIDE SEQUENCE [LARGE SCALE GENOMIC DNA]</scope>
    <source>
        <strain evidence="2 3">MA001</strain>
    </source>
</reference>
<accession>A0A398B5R8</accession>
<organism evidence="2 3">
    <name type="scientific">Peribacillus asahii</name>
    <dbReference type="NCBI Taxonomy" id="228899"/>
    <lineage>
        <taxon>Bacteria</taxon>
        <taxon>Bacillati</taxon>
        <taxon>Bacillota</taxon>
        <taxon>Bacilli</taxon>
        <taxon>Bacillales</taxon>
        <taxon>Bacillaceae</taxon>
        <taxon>Peribacillus</taxon>
    </lineage>
</organism>
<evidence type="ECO:0000313" key="3">
    <source>
        <dbReference type="Proteomes" id="UP000266016"/>
    </source>
</evidence>
<dbReference type="GO" id="GO:0005886">
    <property type="term" value="C:plasma membrane"/>
    <property type="evidence" value="ECO:0007669"/>
    <property type="project" value="TreeGrafter"/>
</dbReference>
<evidence type="ECO:0000256" key="1">
    <source>
        <dbReference type="SAM" id="Phobius"/>
    </source>
</evidence>
<dbReference type="RefSeq" id="WP_119117325.1">
    <property type="nucleotide sequence ID" value="NZ_QWVS01000018.1"/>
</dbReference>
<sequence>MINKLLMFFVKFMRNYLPNPFTLAWLITVFVAIVALVSTPSKPSDLVNYWGDGLFGLLPFAMQMSLILITGYALAASNVVKKVLIKLVKIPRTPKQTILFVAIISMVLYFLNWGLGLVAGGLLAREAAKQHKDVDFRLLVTAAFSGIIITHGGLSASIPLLINTEGHFAQDQMGLVPLTQTIFGAQSLFITISLIIVIPLLCVLMMPKKGQEVLVDGSLFDEEIAASSEFGLKKLTISEKIDNSKILGLTLGVVGLIYLIYYFFNNGFNLNINTIIIIFIVLGVLAHGSLMEYSKAVTKGTSTAAGIILQFPFYAGIMGIMHESGLVMNISDWLLSLATYETFELFSYFSSLIISVFVPSAGGHWAVQAPFMLPAAETLGVEPWKVAMGVAWGESIWNIICPFWALPLIAIAKIDLRDLIGFSVLLFIVGNIIAITGILLFQ</sequence>
<dbReference type="PANTHER" id="PTHR41983:SF2">
    <property type="entry name" value="SHORT-CHAIN FATTY ACID TRANSPORTER-RELATED"/>
    <property type="match status" value="1"/>
</dbReference>
<keyword evidence="1" id="KW-0812">Transmembrane</keyword>
<feature type="transmembrane region" description="Helical" evidence="1">
    <location>
        <begin position="182"/>
        <end position="204"/>
    </location>
</feature>
<feature type="transmembrane region" description="Helical" evidence="1">
    <location>
        <begin position="395"/>
        <end position="414"/>
    </location>
</feature>
<feature type="transmembrane region" description="Helical" evidence="1">
    <location>
        <begin position="136"/>
        <end position="162"/>
    </location>
</feature>
<feature type="transmembrane region" description="Helical" evidence="1">
    <location>
        <begin position="49"/>
        <end position="77"/>
    </location>
</feature>
<keyword evidence="1" id="KW-1133">Transmembrane helix</keyword>
<dbReference type="InterPro" id="IPR006160">
    <property type="entry name" value="SCFA_transpt_AtoE"/>
</dbReference>
<feature type="transmembrane region" description="Helical" evidence="1">
    <location>
        <begin position="303"/>
        <end position="325"/>
    </location>
</feature>
<dbReference type="Proteomes" id="UP000266016">
    <property type="component" value="Unassembled WGS sequence"/>
</dbReference>
<proteinExistence type="predicted"/>
<name>A0A398B5R8_9BACI</name>